<dbReference type="InterPro" id="IPR000447">
    <property type="entry name" value="G3P_DH_FAD-dep"/>
</dbReference>
<keyword evidence="9" id="KW-0106">Calcium</keyword>
<evidence type="ECO:0000256" key="13">
    <source>
        <dbReference type="RuleBase" id="RU361217"/>
    </source>
</evidence>
<evidence type="ECO:0000313" key="19">
    <source>
        <dbReference type="Proteomes" id="UP000192596"/>
    </source>
</evidence>
<dbReference type="FunFam" id="1.10.8.870:FF:000001">
    <property type="entry name" value="Glycerol-3-phosphate dehydrogenase"/>
    <property type="match status" value="1"/>
</dbReference>
<keyword evidence="12" id="KW-0496">Mitochondrion</keyword>
<dbReference type="Pfam" id="PF16901">
    <property type="entry name" value="DAO_C"/>
    <property type="match status" value="1"/>
</dbReference>
<dbReference type="PANTHER" id="PTHR11985:SF15">
    <property type="entry name" value="GLYCEROL-3-PHOSPHATE DEHYDROGENASE, MITOCHONDRIAL"/>
    <property type="match status" value="1"/>
</dbReference>
<keyword evidence="8" id="KW-0274">FAD</keyword>
<evidence type="ECO:0000256" key="14">
    <source>
        <dbReference type="SAM" id="MobiDB-lite"/>
    </source>
</evidence>
<dbReference type="GO" id="GO:0005739">
    <property type="term" value="C:mitochondrion"/>
    <property type="evidence" value="ECO:0007669"/>
    <property type="project" value="UniProtKB-SubCell"/>
</dbReference>
<keyword evidence="5 13" id="KW-0285">Flavoprotein</keyword>
<comment type="similarity">
    <text evidence="3 13">Belongs to the FAD-dependent glycerol-3-phosphate dehydrogenase family.</text>
</comment>
<dbReference type="Pfam" id="PF01266">
    <property type="entry name" value="DAO"/>
    <property type="match status" value="1"/>
</dbReference>
<feature type="region of interest" description="Disordered" evidence="14">
    <location>
        <begin position="705"/>
        <end position="732"/>
    </location>
</feature>
<keyword evidence="7" id="KW-0677">Repeat</keyword>
<feature type="compositionally biased region" description="Basic and acidic residues" evidence="14">
    <location>
        <begin position="720"/>
        <end position="732"/>
    </location>
</feature>
<evidence type="ECO:0000313" key="18">
    <source>
        <dbReference type="EMBL" id="OQN99063.1"/>
    </source>
</evidence>
<dbReference type="GO" id="GO:0046872">
    <property type="term" value="F:metal ion binding"/>
    <property type="evidence" value="ECO:0007669"/>
    <property type="project" value="UniProtKB-KW"/>
</dbReference>
<keyword evidence="6" id="KW-0479">Metal-binding</keyword>
<proteinExistence type="inferred from homology"/>
<evidence type="ECO:0000256" key="1">
    <source>
        <dbReference type="ARBA" id="ARBA00001974"/>
    </source>
</evidence>
<evidence type="ECO:0000256" key="4">
    <source>
        <dbReference type="ARBA" id="ARBA00013029"/>
    </source>
</evidence>
<evidence type="ECO:0000256" key="12">
    <source>
        <dbReference type="ARBA" id="ARBA00023128"/>
    </source>
</evidence>
<evidence type="ECO:0000256" key="3">
    <source>
        <dbReference type="ARBA" id="ARBA00007330"/>
    </source>
</evidence>
<dbReference type="EC" id="1.1.5.3" evidence="4 13"/>
<organism evidence="18 19">
    <name type="scientific">Cryoendolithus antarcticus</name>
    <dbReference type="NCBI Taxonomy" id="1507870"/>
    <lineage>
        <taxon>Eukaryota</taxon>
        <taxon>Fungi</taxon>
        <taxon>Dikarya</taxon>
        <taxon>Ascomycota</taxon>
        <taxon>Pezizomycotina</taxon>
        <taxon>Dothideomycetes</taxon>
        <taxon>Dothideomycetidae</taxon>
        <taxon>Cladosporiales</taxon>
        <taxon>Cladosporiaceae</taxon>
        <taxon>Cryoendolithus</taxon>
    </lineage>
</organism>
<dbReference type="PRINTS" id="PR01001">
    <property type="entry name" value="FADG3PDH"/>
</dbReference>
<feature type="transmembrane region" description="Helical" evidence="15">
    <location>
        <begin position="12"/>
        <end position="32"/>
    </location>
</feature>
<dbReference type="Proteomes" id="UP000192596">
    <property type="component" value="Unassembled WGS sequence"/>
</dbReference>
<dbReference type="InParanoid" id="A0A1V8SJ02"/>
<keyword evidence="11 13" id="KW-0560">Oxidoreductase</keyword>
<evidence type="ECO:0000256" key="9">
    <source>
        <dbReference type="ARBA" id="ARBA00022837"/>
    </source>
</evidence>
<comment type="subcellular location">
    <subcellularLocation>
        <location evidence="2">Mitochondrion</location>
    </subcellularLocation>
</comment>
<evidence type="ECO:0000256" key="11">
    <source>
        <dbReference type="ARBA" id="ARBA00023002"/>
    </source>
</evidence>
<dbReference type="Gene3D" id="1.10.8.870">
    <property type="entry name" value="Alpha-glycerophosphate oxidase, cap domain"/>
    <property type="match status" value="1"/>
</dbReference>
<sequence length="732" mass="80029">MATRSTSRRLLRAAGYLTGATTIGAGALYVIYRPRDVPGLEAASVPPPTYGEGGVFRPPSFPRIKTREEQIADLKASAGVITDAVKKAGSKIAQAVKGQDVAGKEAEGAEYDLLIIGGGATGAGVALDAASRGLKVAVVDRDDFASGTSSKSTKLVHGGVRYLEKAVWQLDYNQYKLVVEALRERRYFLDTAPHLSSWLPIMIPVKKAWQVPYFWFGTKFYDFLAGSENIESSYFLTRSKALDAFPMLKKDDLWGALVYYDGAHNDSRMNVSLAMTASLYGATVVNHLEVTALEKDASGKLCGAQVKDVIAEKNGKPSEPFTIKAKGIINATGPFTDGIRKLDDQNVPEIVAPSSGVHVILPGFYAPTNMGLLDPATSDGRVIFFLPWQGNTIAGTTDAPCDVKQNPIAGEQEIEWILSEVQNYLQPEINVRRGDVLAAWSGIRPLVRDPKKSASEGLVRNHLVTTSDSGLITISGGKWTTYRQMAEEAVDEAISLFSLHPTGVPYPPLVSGVTGFEDPTPLDGACHTHNLRLVGAHGFSKTLYINLIQHYGLETEVAKHLCESYGDRAWQVAALCAPTELRFPVRGIRIATLYPYVDGEIRYAVRHEYAQTAIDVLARRTRLTFLNAQASLEALPMVIDMMGEELGWGKERKAVEWTEGVRFLGSMGLPKSKLALTRDEVERGEVGKYSDEEYGLYARHDKPDELLESDSHLAPGQDPTLKEDSHIVREQQ</sequence>
<dbReference type="EMBL" id="NAJO01000042">
    <property type="protein sequence ID" value="OQN99063.1"/>
    <property type="molecule type" value="Genomic_DNA"/>
</dbReference>
<evidence type="ECO:0000256" key="10">
    <source>
        <dbReference type="ARBA" id="ARBA00022946"/>
    </source>
</evidence>
<keyword evidence="15" id="KW-0472">Membrane</keyword>
<dbReference type="AlphaFoldDB" id="A0A1V8SJ02"/>
<dbReference type="GO" id="GO:0006072">
    <property type="term" value="P:glycerol-3-phosphate metabolic process"/>
    <property type="evidence" value="ECO:0007669"/>
    <property type="project" value="UniProtKB-UniRule"/>
</dbReference>
<evidence type="ECO:0000259" key="16">
    <source>
        <dbReference type="Pfam" id="PF01266"/>
    </source>
</evidence>
<comment type="caution">
    <text evidence="18">The sequence shown here is derived from an EMBL/GenBank/DDBJ whole genome shotgun (WGS) entry which is preliminary data.</text>
</comment>
<dbReference type="InterPro" id="IPR006076">
    <property type="entry name" value="FAD-dep_OxRdtase"/>
</dbReference>
<feature type="domain" description="Alpha-glycerophosphate oxidase C-terminal" evidence="17">
    <location>
        <begin position="526"/>
        <end position="653"/>
    </location>
</feature>
<dbReference type="SUPFAM" id="SSF51905">
    <property type="entry name" value="FAD/NAD(P)-binding domain"/>
    <property type="match status" value="1"/>
</dbReference>
<dbReference type="GO" id="GO:0004368">
    <property type="term" value="F:glycerol-3-phosphate dehydrogenase (quinone) activity"/>
    <property type="evidence" value="ECO:0007669"/>
    <property type="project" value="UniProtKB-EC"/>
</dbReference>
<evidence type="ECO:0000256" key="2">
    <source>
        <dbReference type="ARBA" id="ARBA00004173"/>
    </source>
</evidence>
<keyword evidence="19" id="KW-1185">Reference proteome</keyword>
<comment type="catalytic activity">
    <reaction evidence="13">
        <text>a quinone + sn-glycerol 3-phosphate = dihydroxyacetone phosphate + a quinol</text>
        <dbReference type="Rhea" id="RHEA:18977"/>
        <dbReference type="ChEBI" id="CHEBI:24646"/>
        <dbReference type="ChEBI" id="CHEBI:57597"/>
        <dbReference type="ChEBI" id="CHEBI:57642"/>
        <dbReference type="ChEBI" id="CHEBI:132124"/>
        <dbReference type="EC" id="1.1.5.3"/>
    </reaction>
</comment>
<evidence type="ECO:0000259" key="17">
    <source>
        <dbReference type="Pfam" id="PF16901"/>
    </source>
</evidence>
<dbReference type="InterPro" id="IPR031656">
    <property type="entry name" value="DAO_C"/>
</dbReference>
<dbReference type="PANTHER" id="PTHR11985">
    <property type="entry name" value="GLYCEROL-3-PHOSPHATE DEHYDROGENASE"/>
    <property type="match status" value="1"/>
</dbReference>
<dbReference type="InterPro" id="IPR036188">
    <property type="entry name" value="FAD/NAD-bd_sf"/>
</dbReference>
<feature type="domain" description="FAD dependent oxidoreductase" evidence="16">
    <location>
        <begin position="112"/>
        <end position="483"/>
    </location>
</feature>
<evidence type="ECO:0000256" key="15">
    <source>
        <dbReference type="SAM" id="Phobius"/>
    </source>
</evidence>
<name>A0A1V8SJ02_9PEZI</name>
<dbReference type="InterPro" id="IPR038299">
    <property type="entry name" value="DAO_C_sf"/>
</dbReference>
<dbReference type="Gene3D" id="3.30.9.10">
    <property type="entry name" value="D-Amino Acid Oxidase, subunit A, domain 2"/>
    <property type="match status" value="1"/>
</dbReference>
<evidence type="ECO:0000256" key="8">
    <source>
        <dbReference type="ARBA" id="ARBA00022827"/>
    </source>
</evidence>
<comment type="cofactor">
    <cofactor evidence="1 13">
        <name>FAD</name>
        <dbReference type="ChEBI" id="CHEBI:57692"/>
    </cofactor>
</comment>
<evidence type="ECO:0000256" key="5">
    <source>
        <dbReference type="ARBA" id="ARBA00022630"/>
    </source>
</evidence>
<protein>
    <recommendedName>
        <fullName evidence="4 13">Glycerol-3-phosphate dehydrogenase</fullName>
        <ecNumber evidence="4 13">1.1.5.3</ecNumber>
    </recommendedName>
</protein>
<dbReference type="PROSITE" id="PS00978">
    <property type="entry name" value="FAD_G3PDH_2"/>
    <property type="match status" value="1"/>
</dbReference>
<gene>
    <name evidence="18" type="ORF">B0A48_14924</name>
</gene>
<accession>A0A1V8SJ02</accession>
<keyword evidence="10" id="KW-0809">Transit peptide</keyword>
<dbReference type="OrthoDB" id="264015at2759"/>
<dbReference type="STRING" id="1507870.A0A1V8SJ02"/>
<keyword evidence="15" id="KW-0812">Transmembrane</keyword>
<reference evidence="19" key="1">
    <citation type="submission" date="2017-03" db="EMBL/GenBank/DDBJ databases">
        <title>Genomes of endolithic fungi from Antarctica.</title>
        <authorList>
            <person name="Coleine C."/>
            <person name="Masonjones S."/>
            <person name="Stajich J.E."/>
        </authorList>
    </citation>
    <scope>NUCLEOTIDE SEQUENCE [LARGE SCALE GENOMIC DNA]</scope>
    <source>
        <strain evidence="19">CCFEE 5527</strain>
    </source>
</reference>
<dbReference type="FunFam" id="3.30.9.10:FF:000001">
    <property type="entry name" value="Glycerol-3-phosphate dehydrogenase"/>
    <property type="match status" value="1"/>
</dbReference>
<evidence type="ECO:0000256" key="7">
    <source>
        <dbReference type="ARBA" id="ARBA00022737"/>
    </source>
</evidence>
<dbReference type="SUPFAM" id="SSF54373">
    <property type="entry name" value="FAD-linked reductases, C-terminal domain"/>
    <property type="match status" value="1"/>
</dbReference>
<dbReference type="Gene3D" id="3.50.50.60">
    <property type="entry name" value="FAD/NAD(P)-binding domain"/>
    <property type="match status" value="1"/>
</dbReference>
<dbReference type="PROSITE" id="PS00977">
    <property type="entry name" value="FAD_G3PDH_1"/>
    <property type="match status" value="1"/>
</dbReference>
<evidence type="ECO:0000256" key="6">
    <source>
        <dbReference type="ARBA" id="ARBA00022723"/>
    </source>
</evidence>
<dbReference type="FunCoup" id="A0A1V8SJ02">
    <property type="interactions" value="1158"/>
</dbReference>
<keyword evidence="15" id="KW-1133">Transmembrane helix</keyword>